<evidence type="ECO:0000259" key="10">
    <source>
        <dbReference type="PROSITE" id="PS50850"/>
    </source>
</evidence>
<keyword evidence="12" id="KW-1185">Reference proteome</keyword>
<dbReference type="FunFam" id="1.20.1250.20:FF:000180">
    <property type="entry name" value="MFS monosaccharide transporter"/>
    <property type="match status" value="1"/>
</dbReference>
<dbReference type="GO" id="GO:0005351">
    <property type="term" value="F:carbohydrate:proton symporter activity"/>
    <property type="evidence" value="ECO:0007669"/>
    <property type="project" value="TreeGrafter"/>
</dbReference>
<dbReference type="PROSITE" id="PS00216">
    <property type="entry name" value="SUGAR_TRANSPORT_1"/>
    <property type="match status" value="1"/>
</dbReference>
<feature type="region of interest" description="Disordered" evidence="8">
    <location>
        <begin position="530"/>
        <end position="553"/>
    </location>
</feature>
<evidence type="ECO:0000256" key="4">
    <source>
        <dbReference type="ARBA" id="ARBA00022692"/>
    </source>
</evidence>
<keyword evidence="3 7" id="KW-0813">Transport</keyword>
<feature type="compositionally biased region" description="Low complexity" evidence="8">
    <location>
        <begin position="532"/>
        <end position="543"/>
    </location>
</feature>
<feature type="domain" description="Major facilitator superfamily (MFS) profile" evidence="10">
    <location>
        <begin position="29"/>
        <end position="482"/>
    </location>
</feature>
<keyword evidence="6 9" id="KW-0472">Membrane</keyword>
<feature type="transmembrane region" description="Helical" evidence="9">
    <location>
        <begin position="359"/>
        <end position="379"/>
    </location>
</feature>
<evidence type="ECO:0000313" key="11">
    <source>
        <dbReference type="EMBL" id="KAF2454029.1"/>
    </source>
</evidence>
<dbReference type="Proteomes" id="UP000799766">
    <property type="component" value="Unassembled WGS sequence"/>
</dbReference>
<dbReference type="InterPro" id="IPR020846">
    <property type="entry name" value="MFS_dom"/>
</dbReference>
<organism evidence="11 12">
    <name type="scientific">Lineolata rhizophorae</name>
    <dbReference type="NCBI Taxonomy" id="578093"/>
    <lineage>
        <taxon>Eukaryota</taxon>
        <taxon>Fungi</taxon>
        <taxon>Dikarya</taxon>
        <taxon>Ascomycota</taxon>
        <taxon>Pezizomycotina</taxon>
        <taxon>Dothideomycetes</taxon>
        <taxon>Dothideomycetes incertae sedis</taxon>
        <taxon>Lineolatales</taxon>
        <taxon>Lineolataceae</taxon>
        <taxon>Lineolata</taxon>
    </lineage>
</organism>
<gene>
    <name evidence="11" type="ORF">BDY21DRAFT_353858</name>
</gene>
<evidence type="ECO:0000256" key="1">
    <source>
        <dbReference type="ARBA" id="ARBA00004141"/>
    </source>
</evidence>
<keyword evidence="5 9" id="KW-1133">Transmembrane helix</keyword>
<dbReference type="PROSITE" id="PS00217">
    <property type="entry name" value="SUGAR_TRANSPORT_2"/>
    <property type="match status" value="1"/>
</dbReference>
<feature type="transmembrane region" description="Helical" evidence="9">
    <location>
        <begin position="111"/>
        <end position="129"/>
    </location>
</feature>
<evidence type="ECO:0000256" key="6">
    <source>
        <dbReference type="ARBA" id="ARBA00023136"/>
    </source>
</evidence>
<dbReference type="AlphaFoldDB" id="A0A6A6NQQ6"/>
<proteinExistence type="inferred from homology"/>
<feature type="transmembrane region" description="Helical" evidence="9">
    <location>
        <begin position="328"/>
        <end position="347"/>
    </location>
</feature>
<dbReference type="GO" id="GO:0016020">
    <property type="term" value="C:membrane"/>
    <property type="evidence" value="ECO:0007669"/>
    <property type="project" value="UniProtKB-SubCell"/>
</dbReference>
<dbReference type="InterPro" id="IPR005828">
    <property type="entry name" value="MFS_sugar_transport-like"/>
</dbReference>
<feature type="transmembrane region" description="Helical" evidence="9">
    <location>
        <begin position="141"/>
        <end position="158"/>
    </location>
</feature>
<name>A0A6A6NQQ6_9PEZI</name>
<dbReference type="NCBIfam" id="TIGR00879">
    <property type="entry name" value="SP"/>
    <property type="match status" value="1"/>
</dbReference>
<evidence type="ECO:0000313" key="12">
    <source>
        <dbReference type="Proteomes" id="UP000799766"/>
    </source>
</evidence>
<comment type="subcellular location">
    <subcellularLocation>
        <location evidence="1">Membrane</location>
        <topology evidence="1">Multi-pass membrane protein</topology>
    </subcellularLocation>
</comment>
<evidence type="ECO:0000256" key="3">
    <source>
        <dbReference type="ARBA" id="ARBA00022448"/>
    </source>
</evidence>
<feature type="transmembrane region" description="Helical" evidence="9">
    <location>
        <begin position="385"/>
        <end position="413"/>
    </location>
</feature>
<accession>A0A6A6NQQ6</accession>
<evidence type="ECO:0000256" key="5">
    <source>
        <dbReference type="ARBA" id="ARBA00022989"/>
    </source>
</evidence>
<dbReference type="PROSITE" id="PS50850">
    <property type="entry name" value="MFS"/>
    <property type="match status" value="1"/>
</dbReference>
<dbReference type="Pfam" id="PF00083">
    <property type="entry name" value="Sugar_tr"/>
    <property type="match status" value="1"/>
</dbReference>
<keyword evidence="4 9" id="KW-0812">Transmembrane</keyword>
<dbReference type="PANTHER" id="PTHR48022">
    <property type="entry name" value="PLASTIDIC GLUCOSE TRANSPORTER 4"/>
    <property type="match status" value="1"/>
</dbReference>
<dbReference type="EMBL" id="MU001693">
    <property type="protein sequence ID" value="KAF2454029.1"/>
    <property type="molecule type" value="Genomic_DNA"/>
</dbReference>
<dbReference type="PANTHER" id="PTHR48022:SF6">
    <property type="entry name" value="MSTA PROTEIN-RELATED"/>
    <property type="match status" value="1"/>
</dbReference>
<feature type="transmembrane region" description="Helical" evidence="9">
    <location>
        <begin position="460"/>
        <end position="478"/>
    </location>
</feature>
<feature type="transmembrane region" description="Helical" evidence="9">
    <location>
        <begin position="165"/>
        <end position="185"/>
    </location>
</feature>
<feature type="transmembrane region" description="Helical" evidence="9">
    <location>
        <begin position="20"/>
        <end position="42"/>
    </location>
</feature>
<dbReference type="SUPFAM" id="SSF103473">
    <property type="entry name" value="MFS general substrate transporter"/>
    <property type="match status" value="1"/>
</dbReference>
<dbReference type="CDD" id="cd17356">
    <property type="entry name" value="MFS_HXT"/>
    <property type="match status" value="1"/>
</dbReference>
<protein>
    <submittedName>
        <fullName evidence="11">General substrate transporter</fullName>
    </submittedName>
</protein>
<dbReference type="InterPro" id="IPR005829">
    <property type="entry name" value="Sugar_transporter_CS"/>
</dbReference>
<comment type="similarity">
    <text evidence="2 7">Belongs to the major facilitator superfamily. Sugar transporter (TC 2.A.1.1) family.</text>
</comment>
<evidence type="ECO:0000256" key="9">
    <source>
        <dbReference type="SAM" id="Phobius"/>
    </source>
</evidence>
<dbReference type="PRINTS" id="PR00171">
    <property type="entry name" value="SUGRTRNSPORT"/>
</dbReference>
<evidence type="ECO:0000256" key="8">
    <source>
        <dbReference type="SAM" id="MobiDB-lite"/>
    </source>
</evidence>
<dbReference type="OrthoDB" id="6612291at2759"/>
<reference evidence="11" key="1">
    <citation type="journal article" date="2020" name="Stud. Mycol.">
        <title>101 Dothideomycetes genomes: a test case for predicting lifestyles and emergence of pathogens.</title>
        <authorList>
            <person name="Haridas S."/>
            <person name="Albert R."/>
            <person name="Binder M."/>
            <person name="Bloem J."/>
            <person name="Labutti K."/>
            <person name="Salamov A."/>
            <person name="Andreopoulos B."/>
            <person name="Baker S."/>
            <person name="Barry K."/>
            <person name="Bills G."/>
            <person name="Bluhm B."/>
            <person name="Cannon C."/>
            <person name="Castanera R."/>
            <person name="Culley D."/>
            <person name="Daum C."/>
            <person name="Ezra D."/>
            <person name="Gonzalez J."/>
            <person name="Henrissat B."/>
            <person name="Kuo A."/>
            <person name="Liang C."/>
            <person name="Lipzen A."/>
            <person name="Lutzoni F."/>
            <person name="Magnuson J."/>
            <person name="Mondo S."/>
            <person name="Nolan M."/>
            <person name="Ohm R."/>
            <person name="Pangilinan J."/>
            <person name="Park H.-J."/>
            <person name="Ramirez L."/>
            <person name="Alfaro M."/>
            <person name="Sun H."/>
            <person name="Tritt A."/>
            <person name="Yoshinaga Y."/>
            <person name="Zwiers L.-H."/>
            <person name="Turgeon B."/>
            <person name="Goodwin S."/>
            <person name="Spatafora J."/>
            <person name="Crous P."/>
            <person name="Grigoriev I."/>
        </authorList>
    </citation>
    <scope>NUCLEOTIDE SEQUENCE</scope>
    <source>
        <strain evidence="11">ATCC 16933</strain>
    </source>
</reference>
<dbReference type="InterPro" id="IPR050360">
    <property type="entry name" value="MFS_Sugar_Transporters"/>
</dbReference>
<sequence length="553" mass="60347">MKWSLAPSSRREGDVTGVEAPVTVRAYLLCVFASFGGILFGYDSGYINGVLAMNYFKLEFGDPNSTDTENAYEGHMYATWEKSLVTSILSAGTFFGALFAGSLADWIGRRSTIIAGCIVFSIGVIFQVASTTFGMLVPGRLIAGIGVGFVSAIIILYMSEVAPKAVRGAIVSGYQFAITIGLLLASVVDQGTHSRLDTGSYRIPIAIQWVWALILGTGLFLLPESPRWYVKRDQIDKAAQALSILRGQPADSHYIRDELAELVANYQYELANMRASWIDCFRGGWKPSGNLRRVVLGMAMQMMQQWTGVNFIFYYGTTFFQQVGLSNSFVISMITTAVNVGSTPISFWTVEKFGRRPLLIYGALGMLVCEFIVAIVGTAAPGSDAASTCLIVFVCIYIFFFASTWGPAAWVVIGEVFPLPIRAKGVALSTASNWLWNFVIGYITPYMVDPEEGDLGAKVFFVWGSTCTLCVIFAFFLVPETKGLSLEQVDRMLEETTPIQSSKWVPTTTYADEATLQDVEKITGARHHEDAVTTGAATKTGVAQETAEKPDTV</sequence>
<feature type="transmembrane region" description="Helical" evidence="9">
    <location>
        <begin position="205"/>
        <end position="222"/>
    </location>
</feature>
<dbReference type="InterPro" id="IPR036259">
    <property type="entry name" value="MFS_trans_sf"/>
</dbReference>
<feature type="transmembrane region" description="Helical" evidence="9">
    <location>
        <begin position="425"/>
        <end position="448"/>
    </location>
</feature>
<dbReference type="Gene3D" id="1.20.1250.20">
    <property type="entry name" value="MFS general substrate transporter like domains"/>
    <property type="match status" value="1"/>
</dbReference>
<feature type="transmembrane region" description="Helical" evidence="9">
    <location>
        <begin position="84"/>
        <end position="104"/>
    </location>
</feature>
<dbReference type="InterPro" id="IPR003663">
    <property type="entry name" value="Sugar/inositol_transpt"/>
</dbReference>
<evidence type="ECO:0000256" key="7">
    <source>
        <dbReference type="RuleBase" id="RU003346"/>
    </source>
</evidence>
<evidence type="ECO:0000256" key="2">
    <source>
        <dbReference type="ARBA" id="ARBA00010992"/>
    </source>
</evidence>